<accession>A0AAU9TMR5</accession>
<dbReference type="SUPFAM" id="SSF50630">
    <property type="entry name" value="Acid proteases"/>
    <property type="match status" value="1"/>
</dbReference>
<dbReference type="Gene3D" id="3.10.10.10">
    <property type="entry name" value="HIV Type 1 Reverse Transcriptase, subunit A, domain 1"/>
    <property type="match status" value="1"/>
</dbReference>
<evidence type="ECO:0000256" key="1">
    <source>
        <dbReference type="SAM" id="MobiDB-lite"/>
    </source>
</evidence>
<dbReference type="PANTHER" id="PTHR33064:SF37">
    <property type="entry name" value="RIBONUCLEASE H"/>
    <property type="match status" value="1"/>
</dbReference>
<name>A0AAU9TMR5_EUPED</name>
<proteinExistence type="predicted"/>
<sequence length="463" mass="51314">MPLSLQVESGGKPEGLSVASAADNPSSSRRLFVAELVSRRRFLVDTGSDLSCYPRRWLSSHHQATDYMLYAANSSNIQTYGTIRLCLNIGLRRNFSWNVIIADVSTAIIGADFLAHYHLLPDCAGKRLLDGETGLQCSAIIASVEQNSIKTVSCSGPNPQFLQILAEFPTISRPSGTPREVRHDTLHYIKTTEGPPVSCRPRRRGPLKLQAAKKVFEEMVQNGTARPSKSPWAPVCTLDLVKAYQQIPVAPDDVYKTAIITPFGLYESPFMSFGLRNAGQTFQRFIDQVVAGLDFFFAYVDDILVFSKDETEHSEHLRVLFQRLGDYGVTINPAKCTLGVSEVTFLGCCINAEGTRPPEERIQALRDFPPTKSVQGLRRFSGKANYYRRFLPKAAREQAPLVDAIVAVNGKGNKPVSWTPELLKAFEACKQSLSTATLLSHPVYDAPLDFVLYVLLPRNRNLA</sequence>
<dbReference type="AlphaFoldDB" id="A0AAU9TMR5"/>
<dbReference type="Gene3D" id="3.30.70.270">
    <property type="match status" value="2"/>
</dbReference>
<dbReference type="InterPro" id="IPR000477">
    <property type="entry name" value="RT_dom"/>
</dbReference>
<gene>
    <name evidence="3" type="ORF">EEDITHA_LOCUS4339</name>
</gene>
<evidence type="ECO:0000313" key="3">
    <source>
        <dbReference type="EMBL" id="CAH2088151.1"/>
    </source>
</evidence>
<dbReference type="GO" id="GO:0071897">
    <property type="term" value="P:DNA biosynthetic process"/>
    <property type="evidence" value="ECO:0007669"/>
    <property type="project" value="UniProtKB-ARBA"/>
</dbReference>
<keyword evidence="4" id="KW-1185">Reference proteome</keyword>
<dbReference type="Proteomes" id="UP001153954">
    <property type="component" value="Unassembled WGS sequence"/>
</dbReference>
<dbReference type="InterPro" id="IPR043502">
    <property type="entry name" value="DNA/RNA_pol_sf"/>
</dbReference>
<evidence type="ECO:0000259" key="2">
    <source>
        <dbReference type="Pfam" id="PF00078"/>
    </source>
</evidence>
<feature type="region of interest" description="Disordered" evidence="1">
    <location>
        <begin position="1"/>
        <end position="22"/>
    </location>
</feature>
<dbReference type="SUPFAM" id="SSF56672">
    <property type="entry name" value="DNA/RNA polymerases"/>
    <property type="match status" value="1"/>
</dbReference>
<dbReference type="InterPro" id="IPR051320">
    <property type="entry name" value="Viral_Replic_Matur_Polypro"/>
</dbReference>
<comment type="caution">
    <text evidence="3">The sequence shown here is derived from an EMBL/GenBank/DDBJ whole genome shotgun (WGS) entry which is preliminary data.</text>
</comment>
<feature type="domain" description="Reverse transcriptase" evidence="2">
    <location>
        <begin position="233"/>
        <end position="348"/>
    </location>
</feature>
<dbReference type="Pfam" id="PF00078">
    <property type="entry name" value="RVT_1"/>
    <property type="match status" value="1"/>
</dbReference>
<dbReference type="InterPro" id="IPR021109">
    <property type="entry name" value="Peptidase_aspartic_dom_sf"/>
</dbReference>
<organism evidence="3 4">
    <name type="scientific">Euphydryas editha</name>
    <name type="common">Edith's checkerspot</name>
    <dbReference type="NCBI Taxonomy" id="104508"/>
    <lineage>
        <taxon>Eukaryota</taxon>
        <taxon>Metazoa</taxon>
        <taxon>Ecdysozoa</taxon>
        <taxon>Arthropoda</taxon>
        <taxon>Hexapoda</taxon>
        <taxon>Insecta</taxon>
        <taxon>Pterygota</taxon>
        <taxon>Neoptera</taxon>
        <taxon>Endopterygota</taxon>
        <taxon>Lepidoptera</taxon>
        <taxon>Glossata</taxon>
        <taxon>Ditrysia</taxon>
        <taxon>Papilionoidea</taxon>
        <taxon>Nymphalidae</taxon>
        <taxon>Nymphalinae</taxon>
        <taxon>Euphydryas</taxon>
    </lineage>
</organism>
<dbReference type="InterPro" id="IPR043128">
    <property type="entry name" value="Rev_trsase/Diguanyl_cyclase"/>
</dbReference>
<dbReference type="CDD" id="cd01647">
    <property type="entry name" value="RT_LTR"/>
    <property type="match status" value="1"/>
</dbReference>
<dbReference type="EMBL" id="CAKOGL010000007">
    <property type="protein sequence ID" value="CAH2088151.1"/>
    <property type="molecule type" value="Genomic_DNA"/>
</dbReference>
<evidence type="ECO:0000313" key="4">
    <source>
        <dbReference type="Proteomes" id="UP001153954"/>
    </source>
</evidence>
<dbReference type="FunFam" id="3.30.70.270:FF:000003">
    <property type="entry name" value="Transposon Ty3-G Gag-Pol polyprotein"/>
    <property type="match status" value="1"/>
</dbReference>
<dbReference type="PANTHER" id="PTHR33064">
    <property type="entry name" value="POL PROTEIN"/>
    <property type="match status" value="1"/>
</dbReference>
<reference evidence="3" key="1">
    <citation type="submission" date="2022-03" db="EMBL/GenBank/DDBJ databases">
        <authorList>
            <person name="Tunstrom K."/>
        </authorList>
    </citation>
    <scope>NUCLEOTIDE SEQUENCE</scope>
</reference>
<protein>
    <recommendedName>
        <fullName evidence="2">Reverse transcriptase domain-containing protein</fullName>
    </recommendedName>
</protein>
<dbReference type="Gene3D" id="2.40.70.10">
    <property type="entry name" value="Acid Proteases"/>
    <property type="match status" value="1"/>
</dbReference>